<dbReference type="Proteomes" id="UP000639772">
    <property type="component" value="Chromosome 10"/>
</dbReference>
<proteinExistence type="predicted"/>
<evidence type="ECO:0000259" key="3">
    <source>
        <dbReference type="Pfam" id="PF14432"/>
    </source>
</evidence>
<feature type="repeat" description="PPR" evidence="2">
    <location>
        <begin position="232"/>
        <end position="266"/>
    </location>
</feature>
<organism evidence="4 5">
    <name type="scientific">Vanilla planifolia</name>
    <name type="common">Vanilla</name>
    <dbReference type="NCBI Taxonomy" id="51239"/>
    <lineage>
        <taxon>Eukaryota</taxon>
        <taxon>Viridiplantae</taxon>
        <taxon>Streptophyta</taxon>
        <taxon>Embryophyta</taxon>
        <taxon>Tracheophyta</taxon>
        <taxon>Spermatophyta</taxon>
        <taxon>Magnoliopsida</taxon>
        <taxon>Liliopsida</taxon>
        <taxon>Asparagales</taxon>
        <taxon>Orchidaceae</taxon>
        <taxon>Vanilloideae</taxon>
        <taxon>Vanilleae</taxon>
        <taxon>Vanilla</taxon>
    </lineage>
</organism>
<dbReference type="Pfam" id="PF20430">
    <property type="entry name" value="Eplus_motif"/>
    <property type="match status" value="1"/>
</dbReference>
<dbReference type="PANTHER" id="PTHR47926:SF461">
    <property type="entry name" value="PENTATRICOPEPTIDE REPEAT SUPERFAMILY PROTEIN"/>
    <property type="match status" value="1"/>
</dbReference>
<dbReference type="NCBIfam" id="TIGR00756">
    <property type="entry name" value="PPR"/>
    <property type="match status" value="2"/>
</dbReference>
<dbReference type="InterPro" id="IPR046848">
    <property type="entry name" value="E_motif"/>
</dbReference>
<reference evidence="4 5" key="1">
    <citation type="journal article" date="2020" name="Nat. Food">
        <title>A phased Vanilla planifolia genome enables genetic improvement of flavour and production.</title>
        <authorList>
            <person name="Hasing T."/>
            <person name="Tang H."/>
            <person name="Brym M."/>
            <person name="Khazi F."/>
            <person name="Huang T."/>
            <person name="Chambers A.H."/>
        </authorList>
    </citation>
    <scope>NUCLEOTIDE SEQUENCE [LARGE SCALE GENOMIC DNA]</scope>
    <source>
        <tissue evidence="4">Leaf</tissue>
    </source>
</reference>
<dbReference type="Pfam" id="PF13041">
    <property type="entry name" value="PPR_2"/>
    <property type="match status" value="2"/>
</dbReference>
<dbReference type="PANTHER" id="PTHR47926">
    <property type="entry name" value="PENTATRICOPEPTIDE REPEAT-CONTAINING PROTEIN"/>
    <property type="match status" value="1"/>
</dbReference>
<dbReference type="EMBL" id="JADCNM010000010">
    <property type="protein sequence ID" value="KAG0465558.1"/>
    <property type="molecule type" value="Genomic_DNA"/>
</dbReference>
<protein>
    <recommendedName>
        <fullName evidence="3">DYW domain-containing protein</fullName>
    </recommendedName>
</protein>
<dbReference type="FunFam" id="1.25.40.10:FF:000184">
    <property type="entry name" value="Pentatricopeptide repeat-containing protein, chloroplastic"/>
    <property type="match status" value="1"/>
</dbReference>
<accession>A0A835QAV4</accession>
<dbReference type="InterPro" id="IPR002885">
    <property type="entry name" value="PPR_rpt"/>
</dbReference>
<dbReference type="InterPro" id="IPR032867">
    <property type="entry name" value="DYW_dom"/>
</dbReference>
<evidence type="ECO:0000256" key="2">
    <source>
        <dbReference type="PROSITE-ProRule" id="PRU00708"/>
    </source>
</evidence>
<dbReference type="PROSITE" id="PS51375">
    <property type="entry name" value="PPR"/>
    <property type="match status" value="2"/>
</dbReference>
<dbReference type="GO" id="GO:0003723">
    <property type="term" value="F:RNA binding"/>
    <property type="evidence" value="ECO:0007669"/>
    <property type="project" value="InterPro"/>
</dbReference>
<feature type="repeat" description="PPR" evidence="2">
    <location>
        <begin position="131"/>
        <end position="165"/>
    </location>
</feature>
<sequence>MEPATVAAGNASPLHACLIKAAPHSDSYLANATLRAYSKSPNPGCALHLFVDLHSKPIAPVPDRFTFTSLFSAAARLRSLSVGVQLHALLIKSSLLSSSAPQSLNSLIHFYSSCRLLHPALQVFNELPHKDVVSWTTAITAAVDADSPGNALRLFESMMDEGVQPNIATVVTVLRACADRGALATGRRIHQVARICGFSSSANVATALLDMYAKCGRIDFAEEIFYAMPEKDVFAWTAMIFGLANHGRSREALDLFLRMADVGERPDDRTITAILCACRSKGWVAEGYRIYNNLHKFGLKPRIEHYGCMVDLLARAGHLNEAEGFIRRMPVEPDAVLWRTLIWASKLHGDMNRAERLIKERAPFAIDLMDSGSFVLMGNVFGSAKKWEDKAQVREMMLRRRVGKLPGCSRIEVNGAVHEFEAGDSGHPDAKIIYEKLDEIADRLRQEGYSPIVSEVLLDMEDEEKALQLQHHSEKLALAFGLINSGPGEDILIVKNLRSCEDCHSAMKLISRIYDRRISIRDRIKFHHFSNGSCSCGDYW</sequence>
<dbReference type="OrthoDB" id="185373at2759"/>
<dbReference type="Gene3D" id="1.25.40.10">
    <property type="entry name" value="Tetratricopeptide repeat domain"/>
    <property type="match status" value="2"/>
</dbReference>
<dbReference type="InterPro" id="IPR011990">
    <property type="entry name" value="TPR-like_helical_dom_sf"/>
</dbReference>
<comment type="caution">
    <text evidence="4">The sequence shown here is derived from an EMBL/GenBank/DDBJ whole genome shotgun (WGS) entry which is preliminary data.</text>
</comment>
<dbReference type="InterPro" id="IPR046849">
    <property type="entry name" value="E2_motif"/>
</dbReference>
<dbReference type="Pfam" id="PF01535">
    <property type="entry name" value="PPR"/>
    <property type="match status" value="1"/>
</dbReference>
<dbReference type="InterPro" id="IPR046960">
    <property type="entry name" value="PPR_At4g14850-like_plant"/>
</dbReference>
<name>A0A835QAV4_VANPL</name>
<evidence type="ECO:0000256" key="1">
    <source>
        <dbReference type="ARBA" id="ARBA00022737"/>
    </source>
</evidence>
<gene>
    <name evidence="4" type="ORF">HPP92_019722</name>
</gene>
<dbReference type="AlphaFoldDB" id="A0A835QAV4"/>
<feature type="domain" description="DYW" evidence="3">
    <location>
        <begin position="448"/>
        <end position="540"/>
    </location>
</feature>
<dbReference type="GO" id="GO:0008270">
    <property type="term" value="F:zinc ion binding"/>
    <property type="evidence" value="ECO:0007669"/>
    <property type="project" value="InterPro"/>
</dbReference>
<keyword evidence="1" id="KW-0677">Repeat</keyword>
<evidence type="ECO:0000313" key="5">
    <source>
        <dbReference type="Proteomes" id="UP000639772"/>
    </source>
</evidence>
<dbReference type="Pfam" id="PF20431">
    <property type="entry name" value="E_motif"/>
    <property type="match status" value="1"/>
</dbReference>
<dbReference type="GO" id="GO:0009451">
    <property type="term" value="P:RNA modification"/>
    <property type="evidence" value="ECO:0007669"/>
    <property type="project" value="InterPro"/>
</dbReference>
<dbReference type="Pfam" id="PF14432">
    <property type="entry name" value="DYW_deaminase"/>
    <property type="match status" value="1"/>
</dbReference>
<evidence type="ECO:0000313" key="4">
    <source>
        <dbReference type="EMBL" id="KAG0465558.1"/>
    </source>
</evidence>
<dbReference type="FunFam" id="1.25.40.10:FF:000344">
    <property type="entry name" value="Pentatricopeptide repeat-containing protein"/>
    <property type="match status" value="1"/>
</dbReference>